<sequence>MINNERTKMKEPNSILQSSVAHRGWTSVVDPVTKLLMALDLALLSFCFTNLLVEIALIFVALLILLISKAGKSAVHAIEFSSFLIFTMLIIQGLFYSHNQTPLVSVVGIRFYQEGLLYAATMGCRIFVIILATSFFMTTTTVSENSKYLEQVGLSYKAVYVLMSVCYILPEMMANMKKIQMAQRARGINQQKTILEKIKSILPVLVPLVIKTLDQSMERSIALRLRGFNSPHRVALKSANLYRHEMVNHRGLSLLAIILIGWKLWIIGSKFI</sequence>
<evidence type="ECO:0000256" key="5">
    <source>
        <dbReference type="SAM" id="Phobius"/>
    </source>
</evidence>
<comment type="caution">
    <text evidence="6">The sequence shown here is derived from an EMBL/GenBank/DDBJ whole genome shotgun (WGS) entry which is preliminary data.</text>
</comment>
<name>U4QJY4_LACHE</name>
<keyword evidence="4 5" id="KW-0472">Membrane</keyword>
<dbReference type="Proteomes" id="UP000017243">
    <property type="component" value="Unassembled WGS sequence"/>
</dbReference>
<dbReference type="Pfam" id="PF02361">
    <property type="entry name" value="CbiQ"/>
    <property type="match status" value="1"/>
</dbReference>
<dbReference type="AlphaFoldDB" id="U4QJY4"/>
<evidence type="ECO:0000256" key="2">
    <source>
        <dbReference type="ARBA" id="ARBA00022692"/>
    </source>
</evidence>
<feature type="transmembrane region" description="Helical" evidence="5">
    <location>
        <begin position="158"/>
        <end position="176"/>
    </location>
</feature>
<evidence type="ECO:0000256" key="3">
    <source>
        <dbReference type="ARBA" id="ARBA00022989"/>
    </source>
</evidence>
<evidence type="ECO:0000256" key="1">
    <source>
        <dbReference type="ARBA" id="ARBA00004141"/>
    </source>
</evidence>
<dbReference type="EMBL" id="CBUH010000007">
    <property type="protein sequence ID" value="CDI41339.1"/>
    <property type="molecule type" value="Genomic_DNA"/>
</dbReference>
<feature type="transmembrane region" description="Helical" evidence="5">
    <location>
        <begin position="116"/>
        <end position="138"/>
    </location>
</feature>
<dbReference type="PANTHER" id="PTHR33514">
    <property type="entry name" value="PROTEIN ABCI12, CHLOROPLASTIC"/>
    <property type="match status" value="1"/>
</dbReference>
<proteinExistence type="predicted"/>
<reference evidence="6 7" key="1">
    <citation type="submission" date="2013-09" db="EMBL/GenBank/DDBJ databases">
        <title>Draft Genome Sequence of five Lactobacillus helveticus strains CIRM-BIA 101T, 103, 104, 951 and 953 isolated from milk product.</title>
        <authorList>
            <person name="Valence F."/>
            <person name="Chuat V."/>
            <person name="Ma L."/>
            <person name="Creno S."/>
            <person name="Falentin H."/>
            <person name="Lortal S."/>
            <person name="Bizet C."/>
            <person name="Clermont D."/>
            <person name="Loux V."/>
            <person name="Bouchier C."/>
            <person name="Cousin S."/>
        </authorList>
    </citation>
    <scope>NUCLEOTIDE SEQUENCE [LARGE SCALE GENOMIC DNA]</scope>
    <source>
        <strain evidence="6 7">CIRM-BIA 953</strain>
    </source>
</reference>
<feature type="transmembrane region" description="Helical" evidence="5">
    <location>
        <begin position="41"/>
        <end position="67"/>
    </location>
</feature>
<dbReference type="GO" id="GO:0005886">
    <property type="term" value="C:plasma membrane"/>
    <property type="evidence" value="ECO:0007669"/>
    <property type="project" value="UniProtKB-ARBA"/>
</dbReference>
<evidence type="ECO:0000313" key="7">
    <source>
        <dbReference type="Proteomes" id="UP000017243"/>
    </source>
</evidence>
<accession>U4QJY4</accession>
<comment type="subcellular location">
    <subcellularLocation>
        <location evidence="1">Membrane</location>
        <topology evidence="1">Multi-pass membrane protein</topology>
    </subcellularLocation>
</comment>
<dbReference type="PANTHER" id="PTHR33514:SF13">
    <property type="entry name" value="PROTEIN ABCI12, CHLOROPLASTIC"/>
    <property type="match status" value="1"/>
</dbReference>
<protein>
    <submittedName>
        <fullName evidence="6">Cobalt transport protein CbiQ</fullName>
    </submittedName>
</protein>
<organism evidence="6 7">
    <name type="scientific">Lactobacillus helveticus CIRM-BIA 953</name>
    <dbReference type="NCBI Taxonomy" id="1226335"/>
    <lineage>
        <taxon>Bacteria</taxon>
        <taxon>Bacillati</taxon>
        <taxon>Bacillota</taxon>
        <taxon>Bacilli</taxon>
        <taxon>Lactobacillales</taxon>
        <taxon>Lactobacillaceae</taxon>
        <taxon>Lactobacillus</taxon>
    </lineage>
</organism>
<evidence type="ECO:0000313" key="6">
    <source>
        <dbReference type="EMBL" id="CDI41339.1"/>
    </source>
</evidence>
<feature type="transmembrane region" description="Helical" evidence="5">
    <location>
        <begin position="251"/>
        <end position="268"/>
    </location>
</feature>
<dbReference type="InterPro" id="IPR003339">
    <property type="entry name" value="ABC/ECF_trnsptr_transmembrane"/>
</dbReference>
<keyword evidence="3 5" id="KW-1133">Transmembrane helix</keyword>
<keyword evidence="2 5" id="KW-0812">Transmembrane</keyword>
<gene>
    <name evidence="6" type="ORF">LHCIRMBIA953_00990</name>
</gene>
<feature type="transmembrane region" description="Helical" evidence="5">
    <location>
        <begin position="73"/>
        <end position="95"/>
    </location>
</feature>
<evidence type="ECO:0000256" key="4">
    <source>
        <dbReference type="ARBA" id="ARBA00023136"/>
    </source>
</evidence>
<dbReference type="CDD" id="cd16914">
    <property type="entry name" value="EcfT"/>
    <property type="match status" value="1"/>
</dbReference>